<dbReference type="PANTHER" id="PTHR32329:SF7">
    <property type="entry name" value="ACTIVATOR OF 2-HYDROXYACYL-COA-HYDRATASE"/>
    <property type="match status" value="1"/>
</dbReference>
<dbReference type="PANTHER" id="PTHR32329">
    <property type="entry name" value="BIFUNCTIONAL PROTEIN [INCLUDES 2-HYDROXYACYL-COA DEHYDRATASE (N-TER) AND ITS ACTIVATOR DOMAIN (C_TERM)-RELATED"/>
    <property type="match status" value="1"/>
</dbReference>
<protein>
    <submittedName>
        <fullName evidence="7">Putative CoA-substrate-specific enzyme activase</fullName>
    </submittedName>
</protein>
<dbReference type="NCBIfam" id="TIGR00241">
    <property type="entry name" value="CoA_E_activ"/>
    <property type="match status" value="1"/>
</dbReference>
<evidence type="ECO:0000313" key="7">
    <source>
        <dbReference type="EMBL" id="TYO99163.1"/>
    </source>
</evidence>
<keyword evidence="3" id="KW-0408">Iron</keyword>
<keyword evidence="4" id="KW-0411">Iron-sulfur</keyword>
<evidence type="ECO:0000313" key="8">
    <source>
        <dbReference type="Proteomes" id="UP000324159"/>
    </source>
</evidence>
<keyword evidence="8" id="KW-1185">Reference proteome</keyword>
<reference evidence="7 8" key="1">
    <citation type="submission" date="2019-07" db="EMBL/GenBank/DDBJ databases">
        <title>Genomic Encyclopedia of Type Strains, Phase IV (KMG-IV): sequencing the most valuable type-strain genomes for metagenomic binning, comparative biology and taxonomic classification.</title>
        <authorList>
            <person name="Goeker M."/>
        </authorList>
    </citation>
    <scope>NUCLEOTIDE SEQUENCE [LARGE SCALE GENOMIC DNA]</scope>
    <source>
        <strain evidence="7 8">SS015</strain>
    </source>
</reference>
<dbReference type="Proteomes" id="UP000324159">
    <property type="component" value="Unassembled WGS sequence"/>
</dbReference>
<organism evidence="7 8">
    <name type="scientific">Geothermobacter ehrlichii</name>
    <dbReference type="NCBI Taxonomy" id="213224"/>
    <lineage>
        <taxon>Bacteria</taxon>
        <taxon>Pseudomonadati</taxon>
        <taxon>Thermodesulfobacteriota</taxon>
        <taxon>Desulfuromonadia</taxon>
        <taxon>Desulfuromonadales</taxon>
        <taxon>Geothermobacteraceae</taxon>
        <taxon>Geothermobacter</taxon>
    </lineage>
</organism>
<feature type="domain" description="ATPase BadF/BadG/BcrA/BcrD type" evidence="5">
    <location>
        <begin position="331"/>
        <end position="606"/>
    </location>
</feature>
<evidence type="ECO:0000259" key="5">
    <source>
        <dbReference type="Pfam" id="PF01869"/>
    </source>
</evidence>
<dbReference type="Gene3D" id="3.40.50.11900">
    <property type="match status" value="1"/>
</dbReference>
<comment type="cofactor">
    <cofactor evidence="1">
        <name>[4Fe-4S] cluster</name>
        <dbReference type="ChEBI" id="CHEBI:49883"/>
    </cofactor>
</comment>
<name>A0A5D3WLU7_9BACT</name>
<dbReference type="InterPro" id="IPR008275">
    <property type="entry name" value="CoA_E_activase_dom"/>
</dbReference>
<comment type="caution">
    <text evidence="7">The sequence shown here is derived from an EMBL/GenBank/DDBJ whole genome shotgun (WGS) entry which is preliminary data.</text>
</comment>
<dbReference type="Gene3D" id="3.30.420.40">
    <property type="match status" value="4"/>
</dbReference>
<dbReference type="GO" id="GO:0051536">
    <property type="term" value="F:iron-sulfur cluster binding"/>
    <property type="evidence" value="ECO:0007669"/>
    <property type="project" value="UniProtKB-KW"/>
</dbReference>
<gene>
    <name evidence="7" type="ORF">EDC39_1034</name>
</gene>
<dbReference type="RefSeq" id="WP_148895090.1">
    <property type="nucleotide sequence ID" value="NZ_VNIB01000003.1"/>
</dbReference>
<dbReference type="InterPro" id="IPR002731">
    <property type="entry name" value="ATPase_BadF"/>
</dbReference>
<dbReference type="Pfam" id="PF09989">
    <property type="entry name" value="DUF2229"/>
    <property type="match status" value="1"/>
</dbReference>
<evidence type="ECO:0000256" key="4">
    <source>
        <dbReference type="ARBA" id="ARBA00023014"/>
    </source>
</evidence>
<dbReference type="Pfam" id="PF01869">
    <property type="entry name" value="BcrAD_BadFG"/>
    <property type="match status" value="2"/>
</dbReference>
<dbReference type="InterPro" id="IPR043129">
    <property type="entry name" value="ATPase_NBD"/>
</dbReference>
<dbReference type="GO" id="GO:0046872">
    <property type="term" value="F:metal ion binding"/>
    <property type="evidence" value="ECO:0007669"/>
    <property type="project" value="UniProtKB-KW"/>
</dbReference>
<evidence type="ECO:0000256" key="2">
    <source>
        <dbReference type="ARBA" id="ARBA00022723"/>
    </source>
</evidence>
<proteinExistence type="predicted"/>
<sequence>MPQAKKRPVVIGLDSGSTGVKIVTVDTGTGGIIEVLPYRRHHNNYEQTARALLRELLGRYDVQAVNVTGSTGKVLHLAWPSTSFVAEVEAQAAGARSLNPEVEAVIDGGGSEIKFFKVDREGRICDFAMNPECAAGSGNFLDVQAKRLILEIDDDSNPARHFPTLGLEAIRSGKTVPISGRCSVFAKSDMIHQQQKLVSVAAIVGGLHESMANNIKATIIQQRLRGFRGILAFQGGLSQNTSLCHCLATQLGLAPNQLFRHQFGYAAGAIGAALAGTRTPFDPTDLDRETRNGTTHHVWEKLTEDFRAEKGEVSSVTCDLVPGGPRLRAYLGIDIGSVSTNVVLLEEGSEQVLAKYYGPTMGRPIEAVKKGLVDMVEDLASQLGIRGPLEEKVAAVERRIEIAGVATTGSGRFMTGHFLPADCIRNEITAQATGAVRLAKPLGVHIDTIFEIGGQDSKYIKLNPDGGVRDYTMNKVCAAGCGSFLEEQAEKLALNVKEEFARIALSAERPANLGDRCTVFIESVLDSLSGSGEPRENLVAGLAYSVAHNYLNRVVEGRDIEGNIFFQGGTAFNRAVVLAFQKVLNKPVWVTPHNEVTGAVGAACLAKDYVKEQLAENPGYRTPFCGMLEAINKPYESEERSCRQCPNRCELQVVKVRETVAGPDGQPATCQRMIFYGDRCDEMNLNQGRGRTKQADSYHDQRNRILFDQPLKPQNPNGKRIGIPRAMSMWGEHFPLWTTLFTELGFEVVLSGATTKTTIGRGAATSLSDYCVPIRTAHGAVQELLEQEPKPDYIFIPHLITYEKRNPRTTPYACLWTQCLPIAIGEAFDFEARGVKLLRPVCEFQRQGHQMFELEEYLTEELGISKRRVQKGLEKGFEAMRKTRKHIVELGKTVLKELGPEHPAFLVIGRAYNSCDPGLSLDIALKLQRLGHPAIPMEFLPLEEIPLVEDLSNMYWKSGERILSAFRYAAEHEGLIPIWITNFGCGPDSFIRKQVRHVMGERPYLEIELDEHTADAGIITRIEAFYDSYRSTLESVRKRAREKQQKKPAHKFEISGKEVGRGRVLTFCYMDDATFALAAIFRSRGLEAVVLPRTSPESLALGKRYSSGQECVPYQTTLGDKLLFLTSDKKRYQVLPDEVRTFDREIRAEDVIFYDPFASGPCRFGQYNEGYKRIYEELGIPVRMLCSGDFNNYVDIFKDAWDAFRTVLLAYDGICATDTLQKAKRIVRPVAENPEEVTALYHKAVAEVVMVLEKSGDSFFAVRAKQEGIEDILRRYAKAFAAVPRNPEKEADIANVGMFGEIYVRSERFINESLIDRLEQCGIRTYLAPTNEWIQYANYEYLWDRKTWERCRNPWQVLRRLSYRRHQIDARLKRWWMPHRLRKLQEPFRSLEGWLEDPHIEDTIAAATNKVPFHIKGELILSWGLIREIQHNPNLHGIVNIGPFGCMPSKVVSTLLHNPEITKPVYDANYDGSVTNTRSLKIETFASQVKAYARKARMPLGEKRSLGDWDAGFEPE</sequence>
<evidence type="ECO:0000259" key="6">
    <source>
        <dbReference type="Pfam" id="PF09989"/>
    </source>
</evidence>
<accession>A0A5D3WLU7</accession>
<feature type="domain" description="ATPase BadF/BadG/BcrA/BcrD type" evidence="5">
    <location>
        <begin position="11"/>
        <end position="275"/>
    </location>
</feature>
<dbReference type="EMBL" id="VNIB01000003">
    <property type="protein sequence ID" value="TYO99163.1"/>
    <property type="molecule type" value="Genomic_DNA"/>
</dbReference>
<evidence type="ECO:0000256" key="3">
    <source>
        <dbReference type="ARBA" id="ARBA00023004"/>
    </source>
</evidence>
<dbReference type="SUPFAM" id="SSF53067">
    <property type="entry name" value="Actin-like ATPase domain"/>
    <property type="match status" value="2"/>
</dbReference>
<dbReference type="CDD" id="cd24035">
    <property type="entry name" value="ASKHA_NBD_O66634-like_rpt2"/>
    <property type="match status" value="1"/>
</dbReference>
<keyword evidence="2" id="KW-0479">Metal-binding</keyword>
<feature type="domain" description="DUF2229" evidence="6">
    <location>
        <begin position="720"/>
        <end position="939"/>
    </location>
</feature>
<dbReference type="InterPro" id="IPR018709">
    <property type="entry name" value="CoA_activase_DUF2229"/>
</dbReference>
<dbReference type="OrthoDB" id="9177882at2"/>
<evidence type="ECO:0000256" key="1">
    <source>
        <dbReference type="ARBA" id="ARBA00001966"/>
    </source>
</evidence>
<dbReference type="InterPro" id="IPR051805">
    <property type="entry name" value="Dehydratase_Activator_Redct"/>
</dbReference>